<evidence type="ECO:0000313" key="1">
    <source>
        <dbReference type="EMBL" id="JAE21647.1"/>
    </source>
</evidence>
<dbReference type="AlphaFoldDB" id="A0A0A9GB04"/>
<sequence length="49" mass="5770">MQKGRYLYLHYPPFHLLSWQSLLIEHGLLGYPFSAWPLLSCSQESGYLK</sequence>
<reference evidence="1" key="1">
    <citation type="submission" date="2014-09" db="EMBL/GenBank/DDBJ databases">
        <authorList>
            <person name="Magalhaes I.L.F."/>
            <person name="Oliveira U."/>
            <person name="Santos F.R."/>
            <person name="Vidigal T.H.D.A."/>
            <person name="Brescovit A.D."/>
            <person name="Santos A.J."/>
        </authorList>
    </citation>
    <scope>NUCLEOTIDE SEQUENCE</scope>
    <source>
        <tissue evidence="1">Shoot tissue taken approximately 20 cm above the soil surface</tissue>
    </source>
</reference>
<accession>A0A0A9GB04</accession>
<name>A0A0A9GB04_ARUDO</name>
<protein>
    <submittedName>
        <fullName evidence="1">Uncharacterized protein</fullName>
    </submittedName>
</protein>
<reference evidence="1" key="2">
    <citation type="journal article" date="2015" name="Data Brief">
        <title>Shoot transcriptome of the giant reed, Arundo donax.</title>
        <authorList>
            <person name="Barrero R.A."/>
            <person name="Guerrero F.D."/>
            <person name="Moolhuijzen P."/>
            <person name="Goolsby J.A."/>
            <person name="Tidwell J."/>
            <person name="Bellgard S.E."/>
            <person name="Bellgard M.I."/>
        </authorList>
    </citation>
    <scope>NUCLEOTIDE SEQUENCE</scope>
    <source>
        <tissue evidence="1">Shoot tissue taken approximately 20 cm above the soil surface</tissue>
    </source>
</reference>
<dbReference type="EMBL" id="GBRH01176249">
    <property type="protein sequence ID" value="JAE21647.1"/>
    <property type="molecule type" value="Transcribed_RNA"/>
</dbReference>
<organism evidence="1">
    <name type="scientific">Arundo donax</name>
    <name type="common">Giant reed</name>
    <name type="synonym">Donax arundinaceus</name>
    <dbReference type="NCBI Taxonomy" id="35708"/>
    <lineage>
        <taxon>Eukaryota</taxon>
        <taxon>Viridiplantae</taxon>
        <taxon>Streptophyta</taxon>
        <taxon>Embryophyta</taxon>
        <taxon>Tracheophyta</taxon>
        <taxon>Spermatophyta</taxon>
        <taxon>Magnoliopsida</taxon>
        <taxon>Liliopsida</taxon>
        <taxon>Poales</taxon>
        <taxon>Poaceae</taxon>
        <taxon>PACMAD clade</taxon>
        <taxon>Arundinoideae</taxon>
        <taxon>Arundineae</taxon>
        <taxon>Arundo</taxon>
    </lineage>
</organism>
<proteinExistence type="predicted"/>